<organism evidence="9 10">
    <name type="scientific">Umezawaea endophytica</name>
    <dbReference type="NCBI Taxonomy" id="1654476"/>
    <lineage>
        <taxon>Bacteria</taxon>
        <taxon>Bacillati</taxon>
        <taxon>Actinomycetota</taxon>
        <taxon>Actinomycetes</taxon>
        <taxon>Pseudonocardiales</taxon>
        <taxon>Pseudonocardiaceae</taxon>
        <taxon>Umezawaea</taxon>
    </lineage>
</organism>
<comment type="subcellular location">
    <subcellularLocation>
        <location evidence="1">Cell membrane</location>
        <topology evidence="1">Multi-pass membrane protein</topology>
    </subcellularLocation>
</comment>
<evidence type="ECO:0000313" key="10">
    <source>
        <dbReference type="Proteomes" id="UP001141259"/>
    </source>
</evidence>
<name>A0A9X3ALK2_9PSEU</name>
<feature type="transmembrane region" description="Helical" evidence="7">
    <location>
        <begin position="298"/>
        <end position="319"/>
    </location>
</feature>
<dbReference type="RefSeq" id="WP_259629991.1">
    <property type="nucleotide sequence ID" value="NZ_JANYMP010000048.1"/>
</dbReference>
<protein>
    <submittedName>
        <fullName evidence="9">ABC transporter permease</fullName>
    </submittedName>
</protein>
<evidence type="ECO:0000256" key="7">
    <source>
        <dbReference type="SAM" id="Phobius"/>
    </source>
</evidence>
<evidence type="ECO:0000256" key="3">
    <source>
        <dbReference type="ARBA" id="ARBA00022692"/>
    </source>
</evidence>
<gene>
    <name evidence="9" type="ORF">NZH93_47615</name>
</gene>
<dbReference type="PANTHER" id="PTHR30572:SF4">
    <property type="entry name" value="ABC TRANSPORTER PERMEASE YTRF"/>
    <property type="match status" value="1"/>
</dbReference>
<evidence type="ECO:0000256" key="1">
    <source>
        <dbReference type="ARBA" id="ARBA00004651"/>
    </source>
</evidence>
<evidence type="ECO:0000259" key="8">
    <source>
        <dbReference type="Pfam" id="PF02687"/>
    </source>
</evidence>
<keyword evidence="5 7" id="KW-0472">Membrane</keyword>
<keyword evidence="10" id="KW-1185">Reference proteome</keyword>
<feature type="domain" description="ABC3 transporter permease C-terminal" evidence="8">
    <location>
        <begin position="711"/>
        <end position="825"/>
    </location>
</feature>
<feature type="transmembrane region" description="Helical" evidence="7">
    <location>
        <begin position="430"/>
        <end position="454"/>
    </location>
</feature>
<feature type="transmembrane region" description="Helical" evidence="7">
    <location>
        <begin position="353"/>
        <end position="372"/>
    </location>
</feature>
<evidence type="ECO:0000256" key="5">
    <source>
        <dbReference type="ARBA" id="ARBA00023136"/>
    </source>
</evidence>
<feature type="domain" description="ABC3 transporter permease C-terminal" evidence="8">
    <location>
        <begin position="255"/>
        <end position="375"/>
    </location>
</feature>
<dbReference type="EMBL" id="JANYMP010000048">
    <property type="protein sequence ID" value="MCS7484545.1"/>
    <property type="molecule type" value="Genomic_DNA"/>
</dbReference>
<sequence>MPTTIGLGLAEFRHRPGRALLPGVALIVGVACLTASLVLSDVIVDSAEAGAPVVPSAVTLEVGVVHDPDLAFDAQPKLDQAAADRVAAVAGVERVVPVRQVQVDLLLTDGRAGNRRATGDVEVDRDGLRRVPIGEGRSPAADGEIAIDKVTAAKHGLVPGSTVEVADAQGKPLDVVVSGITKRGGLADEAALVVGEDLALKLDPKPTVRELQVVGGDEAAVAAAVGPTYRVSQVLDEDRREGSTGDSGSLAAILILFAILALATASFVAAATFRAVYLQRQRQTALLRCLGANRKPLVVANLVEALFTGAVAGVLGALAGGPVAMGLSKVFDATGISELFGTVALNPSLLPTTGYVVLGACVAGFLSMFAALRPSLAASRVSPLAALRTSEGATPDRAVARRRTVFGVFLVLVAAGMGALAVAAKGTVPAMFLVLFSGIIGVLGLFGALGPIAVPALSRVFGGLAAKVGGAHWKLAAAEVRREPQRSASVAMPLVLAAAMVTFFAVTVGTARELEAALSDNPRPDVVVSDVGERPLPGDVGALTARPEVEGRAVLHRAQGKRPDGETFTAVGADPKQLTEWLNAEKTGATGIADFREGTALVSEWVLTSWNTAVGQQVALDGLAGGPRTVTIVGTVPGDFVGYAGVVVADPSIGPASSVVVALKPGADAAAYRNAVRAGLSNAPTVLVETAVDEAAQNQRYLDLATVMLMVLLGLSVAVAVTGIGTTLTISVQERRKELALRRALGVTKGGLQHGIVAEAVLLSLVGVLGGGVVGVVYAQLTMAAAGVSTFPSADWGSLALGGLAVVVLAVLSAFGPARGASKIRPAAGLASG</sequence>
<dbReference type="Pfam" id="PF02687">
    <property type="entry name" value="FtsX"/>
    <property type="match status" value="2"/>
</dbReference>
<evidence type="ECO:0000256" key="2">
    <source>
        <dbReference type="ARBA" id="ARBA00022475"/>
    </source>
</evidence>
<dbReference type="GO" id="GO:0022857">
    <property type="term" value="F:transmembrane transporter activity"/>
    <property type="evidence" value="ECO:0007669"/>
    <property type="project" value="TreeGrafter"/>
</dbReference>
<feature type="transmembrane region" description="Helical" evidence="7">
    <location>
        <begin position="490"/>
        <end position="511"/>
    </location>
</feature>
<keyword evidence="4 7" id="KW-1133">Transmembrane helix</keyword>
<evidence type="ECO:0000313" key="9">
    <source>
        <dbReference type="EMBL" id="MCS7484545.1"/>
    </source>
</evidence>
<comment type="caution">
    <text evidence="9">The sequence shown here is derived from an EMBL/GenBank/DDBJ whole genome shotgun (WGS) entry which is preliminary data.</text>
</comment>
<dbReference type="PANTHER" id="PTHR30572">
    <property type="entry name" value="MEMBRANE COMPONENT OF TRANSPORTER-RELATED"/>
    <property type="match status" value="1"/>
</dbReference>
<dbReference type="InterPro" id="IPR050250">
    <property type="entry name" value="Macrolide_Exporter_MacB"/>
</dbReference>
<feature type="transmembrane region" description="Helical" evidence="7">
    <location>
        <begin position="796"/>
        <end position="815"/>
    </location>
</feature>
<feature type="transmembrane region" description="Helical" evidence="7">
    <location>
        <begin position="751"/>
        <end position="776"/>
    </location>
</feature>
<feature type="transmembrane region" description="Helical" evidence="7">
    <location>
        <begin position="707"/>
        <end position="730"/>
    </location>
</feature>
<dbReference type="AlphaFoldDB" id="A0A9X3ALK2"/>
<feature type="transmembrane region" description="Helical" evidence="7">
    <location>
        <begin position="250"/>
        <end position="277"/>
    </location>
</feature>
<evidence type="ECO:0000256" key="4">
    <source>
        <dbReference type="ARBA" id="ARBA00022989"/>
    </source>
</evidence>
<evidence type="ECO:0000256" key="6">
    <source>
        <dbReference type="ARBA" id="ARBA00038076"/>
    </source>
</evidence>
<comment type="similarity">
    <text evidence="6">Belongs to the ABC-4 integral membrane protein family.</text>
</comment>
<dbReference type="InterPro" id="IPR003838">
    <property type="entry name" value="ABC3_permease_C"/>
</dbReference>
<keyword evidence="3 7" id="KW-0812">Transmembrane</keyword>
<dbReference type="GO" id="GO:0005886">
    <property type="term" value="C:plasma membrane"/>
    <property type="evidence" value="ECO:0007669"/>
    <property type="project" value="UniProtKB-SubCell"/>
</dbReference>
<reference evidence="9" key="1">
    <citation type="submission" date="2022-08" db="EMBL/GenBank/DDBJ databases">
        <authorList>
            <person name="Tistechok S."/>
            <person name="Samborskyy M."/>
            <person name="Roman I."/>
        </authorList>
    </citation>
    <scope>NUCLEOTIDE SEQUENCE</scope>
    <source>
        <strain evidence="9">DSM 103496</strain>
    </source>
</reference>
<feature type="transmembrane region" description="Helical" evidence="7">
    <location>
        <begin position="405"/>
        <end position="424"/>
    </location>
</feature>
<keyword evidence="2" id="KW-1003">Cell membrane</keyword>
<dbReference type="Proteomes" id="UP001141259">
    <property type="component" value="Unassembled WGS sequence"/>
</dbReference>
<proteinExistence type="inferred from homology"/>
<accession>A0A9X3ALK2</accession>